<dbReference type="AlphaFoldDB" id="A0A6A5TWT2"/>
<keyword evidence="1" id="KW-0175">Coiled coil</keyword>
<evidence type="ECO:0000313" key="3">
    <source>
        <dbReference type="Proteomes" id="UP000800035"/>
    </source>
</evidence>
<keyword evidence="3" id="KW-1185">Reference proteome</keyword>
<name>A0A6A5TWT2_9PLEO</name>
<proteinExistence type="predicted"/>
<protein>
    <submittedName>
        <fullName evidence="2">Uncharacterized protein</fullName>
    </submittedName>
</protein>
<feature type="coiled-coil region" evidence="1">
    <location>
        <begin position="314"/>
        <end position="341"/>
    </location>
</feature>
<gene>
    <name evidence="2" type="ORF">CC80DRAFT_593656</name>
</gene>
<dbReference type="Proteomes" id="UP000800035">
    <property type="component" value="Unassembled WGS sequence"/>
</dbReference>
<organism evidence="2 3">
    <name type="scientific">Byssothecium circinans</name>
    <dbReference type="NCBI Taxonomy" id="147558"/>
    <lineage>
        <taxon>Eukaryota</taxon>
        <taxon>Fungi</taxon>
        <taxon>Dikarya</taxon>
        <taxon>Ascomycota</taxon>
        <taxon>Pezizomycotina</taxon>
        <taxon>Dothideomycetes</taxon>
        <taxon>Pleosporomycetidae</taxon>
        <taxon>Pleosporales</taxon>
        <taxon>Massarineae</taxon>
        <taxon>Massarinaceae</taxon>
        <taxon>Byssothecium</taxon>
    </lineage>
</organism>
<accession>A0A6A5TWT2</accession>
<evidence type="ECO:0000313" key="2">
    <source>
        <dbReference type="EMBL" id="KAF1956179.1"/>
    </source>
</evidence>
<dbReference type="EMBL" id="ML976992">
    <property type="protein sequence ID" value="KAF1956179.1"/>
    <property type="molecule type" value="Genomic_DNA"/>
</dbReference>
<feature type="coiled-coil region" evidence="1">
    <location>
        <begin position="53"/>
        <end position="98"/>
    </location>
</feature>
<dbReference type="OrthoDB" id="10626061at2759"/>
<evidence type="ECO:0000256" key="1">
    <source>
        <dbReference type="SAM" id="Coils"/>
    </source>
</evidence>
<reference evidence="2" key="1">
    <citation type="journal article" date="2020" name="Stud. Mycol.">
        <title>101 Dothideomycetes genomes: a test case for predicting lifestyles and emergence of pathogens.</title>
        <authorList>
            <person name="Haridas S."/>
            <person name="Albert R."/>
            <person name="Binder M."/>
            <person name="Bloem J."/>
            <person name="Labutti K."/>
            <person name="Salamov A."/>
            <person name="Andreopoulos B."/>
            <person name="Baker S."/>
            <person name="Barry K."/>
            <person name="Bills G."/>
            <person name="Bluhm B."/>
            <person name="Cannon C."/>
            <person name="Castanera R."/>
            <person name="Culley D."/>
            <person name="Daum C."/>
            <person name="Ezra D."/>
            <person name="Gonzalez J."/>
            <person name="Henrissat B."/>
            <person name="Kuo A."/>
            <person name="Liang C."/>
            <person name="Lipzen A."/>
            <person name="Lutzoni F."/>
            <person name="Magnuson J."/>
            <person name="Mondo S."/>
            <person name="Nolan M."/>
            <person name="Ohm R."/>
            <person name="Pangilinan J."/>
            <person name="Park H.-J."/>
            <person name="Ramirez L."/>
            <person name="Alfaro M."/>
            <person name="Sun H."/>
            <person name="Tritt A."/>
            <person name="Yoshinaga Y."/>
            <person name="Zwiers L.-H."/>
            <person name="Turgeon B."/>
            <person name="Goodwin S."/>
            <person name="Spatafora J."/>
            <person name="Crous P."/>
            <person name="Grigoriev I."/>
        </authorList>
    </citation>
    <scope>NUCLEOTIDE SEQUENCE</scope>
    <source>
        <strain evidence="2">CBS 675.92</strain>
    </source>
</reference>
<sequence>MPSAEIEKLVDQRTNFIKGQHITLLAASHKAELDAAKAAEGKRVTDELKAKHRDELNAAKAADQRNTNELKAKHKDQLDAAKAAEQRATNELKAKRRDELAVAKAAERKRVIDELSADHQDRLIAAVAVERERITKELDAAYQVEIDSLNASHQTMMDASNGAHHQYEQQEAADLQEREALEMRIYRATADMRLINHVLVEGCEYFGLNPVTDLESDFDKARQNASILGNYGKKYISRLYRGPIERLFLRLDIPLGQCPAFYELPKQHDAQLQAFLQDGFAELVKRFEQLNAAKRTPDSNADTRQIEVEARRRAYEAARQREAEVEEIQRLEDEVTRQREAEAAAFQRRGYEAVQAQRLAGEAARGREVEAAESKLNEDEAAEAQRLAGEAARWREAEPQDFEMPDDEELVTPARRRGRPPGSGKKLKKLGVLPAVVRNSTNDDWESLNQLGPAARSALQYQQKTWTRGDKFWKEFSRLVRDSHTDGEYCLGCRVVAHNRGKCSLNNANIACDHCFDAQRPCGKLIELDGELTVAWLPLDEELREGAGWQDLATWVLP</sequence>